<organism evidence="1 2">
    <name type="scientific">Ralstonia solanacearum</name>
    <name type="common">Pseudomonas solanacearum</name>
    <dbReference type="NCBI Taxonomy" id="305"/>
    <lineage>
        <taxon>Bacteria</taxon>
        <taxon>Pseudomonadati</taxon>
        <taxon>Pseudomonadota</taxon>
        <taxon>Betaproteobacteria</taxon>
        <taxon>Burkholderiales</taxon>
        <taxon>Burkholderiaceae</taxon>
        <taxon>Ralstonia</taxon>
        <taxon>Ralstonia solanacearum species complex</taxon>
    </lineage>
</organism>
<gene>
    <name evidence="1" type="ORF">HF909_10240</name>
</gene>
<name>A0AA92K1T3_RALSL</name>
<evidence type="ECO:0000313" key="1">
    <source>
        <dbReference type="EMBL" id="QOK96775.1"/>
    </source>
</evidence>
<reference evidence="2" key="1">
    <citation type="submission" date="2020-04" db="EMBL/GenBank/DDBJ databases">
        <title>Ralstonia solanacearum UW576, UW763, UW773, and UW774.</title>
        <authorList>
            <person name="Steidl O."/>
            <person name="Truchon A."/>
            <person name="Allen C."/>
        </authorList>
    </citation>
    <scope>NUCLEOTIDE SEQUENCE [LARGE SCALE GENOMIC DNA]</scope>
    <source>
        <strain evidence="2">UW774</strain>
    </source>
</reference>
<dbReference type="AlphaFoldDB" id="A0AA92K1T3"/>
<proteinExistence type="predicted"/>
<evidence type="ECO:0000313" key="2">
    <source>
        <dbReference type="Proteomes" id="UP000593970"/>
    </source>
</evidence>
<dbReference type="Proteomes" id="UP000593970">
    <property type="component" value="Chromosome"/>
</dbReference>
<dbReference type="EMBL" id="CP051169">
    <property type="protein sequence ID" value="QOK96775.1"/>
    <property type="molecule type" value="Genomic_DNA"/>
</dbReference>
<protein>
    <submittedName>
        <fullName evidence="1">Uncharacterized protein</fullName>
    </submittedName>
</protein>
<sequence>MATLVFGAWLTPEGAFPFVMLAAFCGSSRFVKQYWVDHWYGLRGNQQFPVNATVQT</sequence>
<accession>A0AA92K1T3</accession>